<feature type="domain" description="Cyclic nucleotide-binding" evidence="3">
    <location>
        <begin position="1898"/>
        <end position="2000"/>
    </location>
</feature>
<feature type="domain" description="Cyclic nucleotide-binding" evidence="3">
    <location>
        <begin position="361"/>
        <end position="457"/>
    </location>
</feature>
<evidence type="ECO:0000313" key="5">
    <source>
        <dbReference type="RefSeq" id="XP_025830758.1"/>
    </source>
</evidence>
<feature type="transmembrane region" description="Helical" evidence="2">
    <location>
        <begin position="182"/>
        <end position="203"/>
    </location>
</feature>
<feature type="transmembrane region" description="Helical" evidence="2">
    <location>
        <begin position="1717"/>
        <end position="1739"/>
    </location>
</feature>
<name>A0A7F5R540_AGRPL</name>
<dbReference type="GO" id="GO:0044877">
    <property type="term" value="F:protein-containing complex binding"/>
    <property type="evidence" value="ECO:0007669"/>
    <property type="project" value="TreeGrafter"/>
</dbReference>
<dbReference type="CDD" id="cd00038">
    <property type="entry name" value="CAP_ED"/>
    <property type="match status" value="2"/>
</dbReference>
<feature type="domain" description="Cyclic nucleotide-binding" evidence="3">
    <location>
        <begin position="1418"/>
        <end position="1482"/>
    </location>
</feature>
<keyword evidence="4" id="KW-1185">Reference proteome</keyword>
<dbReference type="InParanoid" id="A0A7F5R540"/>
<keyword evidence="1" id="KW-0406">Ion transport</keyword>
<dbReference type="RefSeq" id="XP_025830758.1">
    <property type="nucleotide sequence ID" value="XM_025974973.1"/>
</dbReference>
<reference evidence="5" key="1">
    <citation type="submission" date="2025-08" db="UniProtKB">
        <authorList>
            <consortium name="RefSeq"/>
        </authorList>
    </citation>
    <scope>IDENTIFICATION</scope>
    <source>
        <tissue evidence="5">Entire body</tissue>
    </source>
</reference>
<keyword evidence="1" id="KW-0407">Ion channel</keyword>
<dbReference type="PANTHER" id="PTHR45638">
    <property type="entry name" value="CYCLIC NUCLEOTIDE-GATED CATION CHANNEL SUBUNIT A"/>
    <property type="match status" value="1"/>
</dbReference>
<dbReference type="SUPFAM" id="SSF51206">
    <property type="entry name" value="cAMP-binding domain-like"/>
    <property type="match status" value="4"/>
</dbReference>
<evidence type="ECO:0000256" key="2">
    <source>
        <dbReference type="SAM" id="Phobius"/>
    </source>
</evidence>
<keyword evidence="2" id="KW-1133">Transmembrane helix</keyword>
<organism evidence="4 5">
    <name type="scientific">Agrilus planipennis</name>
    <name type="common">Emerald ash borer</name>
    <name type="synonym">Agrilus marcopoli</name>
    <dbReference type="NCBI Taxonomy" id="224129"/>
    <lineage>
        <taxon>Eukaryota</taxon>
        <taxon>Metazoa</taxon>
        <taxon>Ecdysozoa</taxon>
        <taxon>Arthropoda</taxon>
        <taxon>Hexapoda</taxon>
        <taxon>Insecta</taxon>
        <taxon>Pterygota</taxon>
        <taxon>Neoptera</taxon>
        <taxon>Endopterygota</taxon>
        <taxon>Coleoptera</taxon>
        <taxon>Polyphaga</taxon>
        <taxon>Elateriformia</taxon>
        <taxon>Buprestoidea</taxon>
        <taxon>Buprestidae</taxon>
        <taxon>Agrilinae</taxon>
        <taxon>Agrilus</taxon>
    </lineage>
</organism>
<feature type="transmembrane region" description="Helical" evidence="2">
    <location>
        <begin position="256"/>
        <end position="281"/>
    </location>
</feature>
<feature type="transmembrane region" description="Helical" evidence="2">
    <location>
        <begin position="1657"/>
        <end position="1682"/>
    </location>
</feature>
<dbReference type="Gene3D" id="2.60.120.10">
    <property type="entry name" value="Jelly Rolls"/>
    <property type="match status" value="4"/>
</dbReference>
<feature type="transmembrane region" description="Helical" evidence="2">
    <location>
        <begin position="72"/>
        <end position="93"/>
    </location>
</feature>
<feature type="domain" description="Cyclic nucleotide-binding" evidence="3">
    <location>
        <begin position="891"/>
        <end position="1012"/>
    </location>
</feature>
<dbReference type="GO" id="GO:0005221">
    <property type="term" value="F:intracellularly cyclic nucleotide-activated monoatomic cation channel activity"/>
    <property type="evidence" value="ECO:0007669"/>
    <property type="project" value="InterPro"/>
</dbReference>
<feature type="transmembrane region" description="Helical" evidence="2">
    <location>
        <begin position="1585"/>
        <end position="1605"/>
    </location>
</feature>
<feature type="transmembrane region" description="Helical" evidence="2">
    <location>
        <begin position="703"/>
        <end position="730"/>
    </location>
</feature>
<dbReference type="OrthoDB" id="415460at2759"/>
<feature type="transmembrane region" description="Helical" evidence="2">
    <location>
        <begin position="1314"/>
        <end position="1333"/>
    </location>
</feature>
<keyword evidence="1" id="KW-0813">Transport</keyword>
<feature type="transmembrane region" description="Helical" evidence="2">
    <location>
        <begin position="571"/>
        <end position="591"/>
    </location>
</feature>
<proteinExistence type="predicted"/>
<dbReference type="Pfam" id="PF00027">
    <property type="entry name" value="cNMP_binding"/>
    <property type="match status" value="1"/>
</dbReference>
<dbReference type="PROSITE" id="PS50042">
    <property type="entry name" value="CNMP_BINDING_3"/>
    <property type="match status" value="4"/>
</dbReference>
<dbReference type="GeneID" id="108743071"/>
<feature type="transmembrane region" description="Helical" evidence="2">
    <location>
        <begin position="38"/>
        <end position="60"/>
    </location>
</feature>
<feature type="transmembrane region" description="Helical" evidence="2">
    <location>
        <begin position="105"/>
        <end position="124"/>
    </location>
</feature>
<feature type="transmembrane region" description="Helical" evidence="2">
    <location>
        <begin position="786"/>
        <end position="814"/>
    </location>
</feature>
<dbReference type="SMART" id="SM00100">
    <property type="entry name" value="cNMP"/>
    <property type="match status" value="4"/>
</dbReference>
<sequence length="2034" mass="239717">MSTILDPETAKPFKKTSIALNEETISWRTLIFVPFKKYWRFVLTLFVYYQVNMVLVSIMYAFGQPDSDHETAFLVTDTLFGLHIVLLTMHRYMKKERLKREYMPRNIVLLIIDYITIIPVYGMYKLFADIGWSLTNSERHTQYIVRDYARLILLVRYHEVYNFLNDLEQVTVASQFLAIVKFSAHSFLAIQILAGLWNIMACWQCERANWTKNLINYQFDPNQALHWMLICCTSMGHLFLNQFESEAKAVIVKEELLVIFTMLLGYLAKYLFFVGMVVVVFSRAFRRQYKFFSDLSIVHLSTSRWNINKSSKKRLFEYYYTLWETKFGILRYPRNFYLLPATLQRDSALDMNWDALQHSLLFKNTSLAFKRAVSMQMENVILMTGDYLFMQDVMKYKMIYIKTGLVQILSAEDDDSVIISFSGGTVLSEINLFFPLRSKLYVRCAAYTELNTLQLHKVCKVMSLFPQDAKILRKEIELRLEFAKFMKMQKDKFVNESRVEKSGIRWLKMQWRKIHSMRKSKKRMPKVNPMHCSDYLSLYSIKEGIEIRTQVICLKGSWPFLLDPSSSFRIFCNYFIVILFFIECTLTPYYIAFLGDISFALFTLFTMFDIFYLIDILLQLFTAIKLNDSLITRHSQILLYKIKSLPFFIDFITAIPASQIARMASPSSNYGWMRFIKCLRGYQFLHLLEMRANKNIYNVSSRFYRYILIFFYSIYWWACIFYVVTCYFGNCAQYGWYDFSKYLYLQISTLMFEYWNTPFLISYIYVLAGYINMGITYFYPYTISDILMHFFFLGFCGMLIRLLTYADLIALMFLNRQMDYSRKKAMRTVNEHLTANKLERNKINLTLEYLEFQWKIDKLTAKDRRMNYIPDHLRDDIVKQRVLSALMQVPLFKYLGMEVVQELLTLTEMRTFPPDTVICLENSHSISFRIICRGYVELKSILLEKKNKKCRTVLSRGESLITVELLHGCDSLVNATTLTAVELCILNVIKFWNAMERFPKKLQNLKTSLKQHLEEYDNILKRKRVRLPQFQLNDRSLGQGDAFEYEVVQQRKEDREWKEYITPFRQHGKWSFIRFLMMPKGVDPRGRFFVTWVCFRTAIVLINLFMAFFYYSFTNITRVHILRGLIHCIYAADLYIMFHCHYYNDNRILVTHPVACAKHYLRTSFLFDVISYTPREIINVNTSFRNRNLRLKWNFVIIIVRLIRLNRIVQGLSYMQYNVKRSTLLFVFLRFLLISIMAIGTVAALFQLLVCDVYLTGNTRTVICASNTWITTSRNFDPGEVNKWTSHLFSIDMALQVLLSSGSYHFKAFTQAEAVIVVVLSAGFFFLVLLLYANLVSHMAGGDAALTVYRQRVKEFLAFMEQTRVSEEVVKATVDHYEHVWKMTKGINKMQIYSFLNLTLREDICYFLFGKVLRNTRLLYDSEISNIKHMGTFLEEKFIERGANIIRCNEIQSNIYIVKTGRVNITVAKTIVCTLGPGGMFGCFTKEGMIRHTITATANVHVSLLEISCKKFYEEVKATSKAVLRLKQINYVNGEFMEQVEVMHETTSLYNKIVSENDESKNKRNILRIGRVISRESTFYTWWESLVYVHLVPISTLILLFLIFIENSRSMTFFDKIFIYTLDVVFIIKIVVDSHLDYVDSESGLIIRNLVRIRKAYFLSFSRFWFNLLTVFPFEFFAGFFMKDNAKYFAINRLFRYYYFIMHYIECKRKVQIMARLRLISLTHNFLLCIQLGACLWYTTACQNTCLDLEGRENVDVNSWGILMESYTALYKYVISITCKIKTPTPPKQTIMNLLVSMILIGFFELLTMWMTAEFITLRFISSHSVSNYKYRINKLKAFFEKNDMFPHITDNIKTYFNFLGHYQAGEQIPSIIKDAPRLLKIDLLYGLYGEHLHRHLLFNKTHTDFVKQLSVHLNRVLYAPRNYLVKTGDVDGCMYFIEDGEVGIYEADGDFENLKYTLNKNESFGEQQGLFLTPHAWSYKAETVVVALSLNKKDWTYLLKWFPASKEVIESKSKHFQPSGHLSQINHLSDTAF</sequence>
<evidence type="ECO:0000259" key="3">
    <source>
        <dbReference type="PROSITE" id="PS50042"/>
    </source>
</evidence>
<dbReference type="InterPro" id="IPR050866">
    <property type="entry name" value="CNG_cation_channel"/>
</dbReference>
<dbReference type="InterPro" id="IPR014710">
    <property type="entry name" value="RmlC-like_jellyroll"/>
</dbReference>
<dbReference type="Proteomes" id="UP000192223">
    <property type="component" value="Unplaced"/>
</dbReference>
<gene>
    <name evidence="5" type="primary">LOC108743071</name>
</gene>
<dbReference type="InterPro" id="IPR018490">
    <property type="entry name" value="cNMP-bd_dom_sf"/>
</dbReference>
<feature type="transmembrane region" description="Helical" evidence="2">
    <location>
        <begin position="1119"/>
        <end position="1138"/>
    </location>
</feature>
<evidence type="ECO:0000313" key="4">
    <source>
        <dbReference type="Proteomes" id="UP000192223"/>
    </source>
</evidence>
<dbReference type="InterPro" id="IPR000595">
    <property type="entry name" value="cNMP-bd_dom"/>
</dbReference>
<accession>A0A7F5R540</accession>
<feature type="transmembrane region" description="Helical" evidence="2">
    <location>
        <begin position="645"/>
        <end position="664"/>
    </location>
</feature>
<dbReference type="SUPFAM" id="SSF81324">
    <property type="entry name" value="Voltage-gated potassium channels"/>
    <property type="match status" value="2"/>
</dbReference>
<feature type="transmembrane region" description="Helical" evidence="2">
    <location>
        <begin position="597"/>
        <end position="624"/>
    </location>
</feature>
<keyword evidence="2" id="KW-0812">Transmembrane</keyword>
<keyword evidence="2" id="KW-0472">Membrane</keyword>
<feature type="transmembrane region" description="Helical" evidence="2">
    <location>
        <begin position="224"/>
        <end position="240"/>
    </location>
</feature>
<feature type="transmembrane region" description="Helical" evidence="2">
    <location>
        <begin position="1791"/>
        <end position="1813"/>
    </location>
</feature>
<evidence type="ECO:0000256" key="1">
    <source>
        <dbReference type="ARBA" id="ARBA00023286"/>
    </source>
</evidence>
<feature type="transmembrane region" description="Helical" evidence="2">
    <location>
        <begin position="1759"/>
        <end position="1779"/>
    </location>
</feature>
<dbReference type="KEGG" id="apln:108743071"/>
<dbReference type="Gene3D" id="1.10.287.630">
    <property type="entry name" value="Helix hairpin bin"/>
    <property type="match status" value="1"/>
</dbReference>
<feature type="transmembrane region" description="Helical" evidence="2">
    <location>
        <begin position="1224"/>
        <end position="1250"/>
    </location>
</feature>
<protein>
    <submittedName>
        <fullName evidence="5">Uncharacterized protein LOC108743071</fullName>
    </submittedName>
</protein>
<keyword evidence="1" id="KW-1071">Ligand-gated ion channel</keyword>
<feature type="transmembrane region" description="Helical" evidence="2">
    <location>
        <begin position="1088"/>
        <end position="1113"/>
    </location>
</feature>
<dbReference type="PANTHER" id="PTHR45638:SF11">
    <property type="entry name" value="CYCLIC NUCLEOTIDE-GATED CATION CHANNEL SUBUNIT A"/>
    <property type="match status" value="1"/>
</dbReference>